<feature type="region of interest" description="Disordered" evidence="1">
    <location>
        <begin position="143"/>
        <end position="165"/>
    </location>
</feature>
<proteinExistence type="predicted"/>
<dbReference type="EMBL" id="CADCXV010000629">
    <property type="protein sequence ID" value="CAB0031103.1"/>
    <property type="molecule type" value="Genomic_DNA"/>
</dbReference>
<accession>A0A6H5I1F1</accession>
<reference evidence="2 3" key="1">
    <citation type="submission" date="2020-02" db="EMBL/GenBank/DDBJ databases">
        <authorList>
            <person name="Ferguson B K."/>
        </authorList>
    </citation>
    <scope>NUCLEOTIDE SEQUENCE [LARGE SCALE GENOMIC DNA]</scope>
</reference>
<protein>
    <submittedName>
        <fullName evidence="2">Uncharacterized protein</fullName>
    </submittedName>
</protein>
<feature type="compositionally biased region" description="Basic residues" evidence="1">
    <location>
        <begin position="71"/>
        <end position="80"/>
    </location>
</feature>
<dbReference type="AlphaFoldDB" id="A0A6H5I1F1"/>
<name>A0A6H5I1F1_9HYME</name>
<dbReference type="Proteomes" id="UP000479190">
    <property type="component" value="Unassembled WGS sequence"/>
</dbReference>
<sequence length="334" mass="37563">MTSFRPPVRPSPARDGKRGHQKVYCRRGDTRRVRNAFNSARWGQHPRRSTPFARTRLLAENNRQLLLGKSARLHHGRGSRVLRSDSSRSSTGVRGALQSLSLQTAENTRRRLCLITSKRKKVETITITVGDHSYTLVPLHPLPGPAHRRQAEVRPPPPEQSAQRQPVCDRFALAKDHAQLWRAQKQPTQAVCSRRRLHTPVRSPRLGTAALKRAFMKLAESAPPTSLPACDRRAGRMSPTRPHYVLAGIPPLALLADERARLYGRRREDAKGRGTLGNPWSAVSTTSFISLHSIKIPMNPALIVPKLMNPERRRRDQVLDAILLSISSFRKGRC</sequence>
<evidence type="ECO:0000313" key="2">
    <source>
        <dbReference type="EMBL" id="CAB0031103.1"/>
    </source>
</evidence>
<evidence type="ECO:0000313" key="3">
    <source>
        <dbReference type="Proteomes" id="UP000479190"/>
    </source>
</evidence>
<evidence type="ECO:0000256" key="1">
    <source>
        <dbReference type="SAM" id="MobiDB-lite"/>
    </source>
</evidence>
<feature type="region of interest" description="Disordered" evidence="1">
    <location>
        <begin position="69"/>
        <end position="94"/>
    </location>
</feature>
<feature type="region of interest" description="Disordered" evidence="1">
    <location>
        <begin position="1"/>
        <end position="22"/>
    </location>
</feature>
<keyword evidence="3" id="KW-1185">Reference proteome</keyword>
<gene>
    <name evidence="2" type="ORF">TBRA_LOCUS3083</name>
</gene>
<organism evidence="2 3">
    <name type="scientific">Trichogramma brassicae</name>
    <dbReference type="NCBI Taxonomy" id="86971"/>
    <lineage>
        <taxon>Eukaryota</taxon>
        <taxon>Metazoa</taxon>
        <taxon>Ecdysozoa</taxon>
        <taxon>Arthropoda</taxon>
        <taxon>Hexapoda</taxon>
        <taxon>Insecta</taxon>
        <taxon>Pterygota</taxon>
        <taxon>Neoptera</taxon>
        <taxon>Endopterygota</taxon>
        <taxon>Hymenoptera</taxon>
        <taxon>Apocrita</taxon>
        <taxon>Proctotrupomorpha</taxon>
        <taxon>Chalcidoidea</taxon>
        <taxon>Trichogrammatidae</taxon>
        <taxon>Trichogramma</taxon>
    </lineage>
</organism>